<feature type="compositionally biased region" description="Acidic residues" evidence="1">
    <location>
        <begin position="1"/>
        <end position="10"/>
    </location>
</feature>
<feature type="compositionally biased region" description="Polar residues" evidence="1">
    <location>
        <begin position="21"/>
        <end position="36"/>
    </location>
</feature>
<feature type="compositionally biased region" description="Low complexity" evidence="1">
    <location>
        <begin position="163"/>
        <end position="176"/>
    </location>
</feature>
<feature type="compositionally biased region" description="Gly residues" evidence="1">
    <location>
        <begin position="241"/>
        <end position="251"/>
    </location>
</feature>
<evidence type="ECO:0000313" key="3">
    <source>
        <dbReference type="Proteomes" id="UP000261360"/>
    </source>
</evidence>
<evidence type="ECO:0000256" key="1">
    <source>
        <dbReference type="SAM" id="MobiDB-lite"/>
    </source>
</evidence>
<keyword evidence="3" id="KW-1185">Reference proteome</keyword>
<dbReference type="AlphaFoldDB" id="A0A3B4XT19"/>
<reference evidence="2" key="1">
    <citation type="submission" date="2025-08" db="UniProtKB">
        <authorList>
            <consortium name="Ensembl"/>
        </authorList>
    </citation>
    <scope>IDENTIFICATION</scope>
</reference>
<organism evidence="2 3">
    <name type="scientific">Seriola lalandi dorsalis</name>
    <dbReference type="NCBI Taxonomy" id="1841481"/>
    <lineage>
        <taxon>Eukaryota</taxon>
        <taxon>Metazoa</taxon>
        <taxon>Chordata</taxon>
        <taxon>Craniata</taxon>
        <taxon>Vertebrata</taxon>
        <taxon>Euteleostomi</taxon>
        <taxon>Actinopterygii</taxon>
        <taxon>Neopterygii</taxon>
        <taxon>Teleostei</taxon>
        <taxon>Neoteleostei</taxon>
        <taxon>Acanthomorphata</taxon>
        <taxon>Carangaria</taxon>
        <taxon>Carangiformes</taxon>
        <taxon>Carangidae</taxon>
        <taxon>Seriola</taxon>
    </lineage>
</organism>
<accession>A0A3B4XT19</accession>
<dbReference type="PANTHER" id="PTHR18839">
    <property type="entry name" value="MITOTIC INTERACTOR AND SUBSTRATE OF PLK1 MISP FAMILY MEMBER"/>
    <property type="match status" value="1"/>
</dbReference>
<dbReference type="GeneTree" id="ENSGT00940000170963"/>
<dbReference type="Ensembl" id="ENSSLDT00000022281.1">
    <property type="protein sequence ID" value="ENSSLDP00000021570.1"/>
    <property type="gene ID" value="ENSSLDG00000016841.1"/>
</dbReference>
<feature type="region of interest" description="Disordered" evidence="1">
    <location>
        <begin position="163"/>
        <end position="187"/>
    </location>
</feature>
<sequence>MESDSCDDSQSDSGVSADFSPCSTLEGNTTMSTGNPGTVPKETPIEREIRRAVEREHSLRRSRGLPNLPTSPEYVEIPLRKTVLCQSLTTERCQGKDRQFAGKKMEHDIHEEARREQDLVKLGKVPGFYDKGTVRQLKERKQLFEAFQKPSDSTLTVSTRCKTTSWSSARGSTSSTPRGPGVSEGTGRQVTILEDNLSEAPKENPFYKLRSSTNLVKVEQDIREAQEREKELRKQRISLYGGTGGATGGERGGGRRSSPPTPAVLYSLYNQVLLSPRTPRQKTPLVQRWESGLLNGHNEDDN</sequence>
<protein>
    <submittedName>
        <fullName evidence="2">Uncharacterized LOC111650948</fullName>
    </submittedName>
</protein>
<feature type="region of interest" description="Disordered" evidence="1">
    <location>
        <begin position="1"/>
        <end position="72"/>
    </location>
</feature>
<dbReference type="Proteomes" id="UP000261360">
    <property type="component" value="Unplaced"/>
</dbReference>
<feature type="region of interest" description="Disordered" evidence="1">
    <location>
        <begin position="239"/>
        <end position="261"/>
    </location>
</feature>
<evidence type="ECO:0000313" key="2">
    <source>
        <dbReference type="Ensembl" id="ENSSLDP00000021570.1"/>
    </source>
</evidence>
<reference evidence="2" key="2">
    <citation type="submission" date="2025-09" db="UniProtKB">
        <authorList>
            <consortium name="Ensembl"/>
        </authorList>
    </citation>
    <scope>IDENTIFICATION</scope>
</reference>
<dbReference type="PANTHER" id="PTHR18839:SF0">
    <property type="entry name" value="MITOTIC INTERACTOR AND SUBSTRATE OF PLK1 ISOFORM X1-RELATED"/>
    <property type="match status" value="1"/>
</dbReference>
<dbReference type="InterPro" id="IPR042779">
    <property type="entry name" value="MISP/MISP3-like"/>
</dbReference>
<proteinExistence type="predicted"/>
<name>A0A3B4XT19_SERLL</name>
<feature type="compositionally biased region" description="Basic and acidic residues" evidence="1">
    <location>
        <begin position="43"/>
        <end position="59"/>
    </location>
</feature>